<feature type="transmembrane region" description="Helical" evidence="2">
    <location>
        <begin position="415"/>
        <end position="431"/>
    </location>
</feature>
<keyword evidence="2" id="KW-1133">Transmembrane helix</keyword>
<evidence type="ECO:0000256" key="2">
    <source>
        <dbReference type="SAM" id="Phobius"/>
    </source>
</evidence>
<accession>A0A1M6FFK0</accession>
<feature type="transmembrane region" description="Helical" evidence="2">
    <location>
        <begin position="524"/>
        <end position="542"/>
    </location>
</feature>
<dbReference type="SUPFAM" id="SSF53756">
    <property type="entry name" value="UDP-Glycosyltransferase/glycogen phosphorylase"/>
    <property type="match status" value="1"/>
</dbReference>
<name>A0A1M6FFK0_9FIRM</name>
<dbReference type="OrthoDB" id="9810929at2"/>
<dbReference type="InterPro" id="IPR028098">
    <property type="entry name" value="Glyco_trans_4-like_N"/>
</dbReference>
<dbReference type="Gene3D" id="3.40.50.2000">
    <property type="entry name" value="Glycogen Phosphorylase B"/>
    <property type="match status" value="2"/>
</dbReference>
<dbReference type="PANTHER" id="PTHR46401">
    <property type="entry name" value="GLYCOSYLTRANSFERASE WBBK-RELATED"/>
    <property type="match status" value="1"/>
</dbReference>
<organism evidence="5 6">
    <name type="scientific">Anaerovibrio lipolyticus DSM 3074</name>
    <dbReference type="NCBI Taxonomy" id="1120997"/>
    <lineage>
        <taxon>Bacteria</taxon>
        <taxon>Bacillati</taxon>
        <taxon>Bacillota</taxon>
        <taxon>Negativicutes</taxon>
        <taxon>Selenomonadales</taxon>
        <taxon>Selenomonadaceae</taxon>
        <taxon>Anaerovibrio</taxon>
    </lineage>
</organism>
<gene>
    <name evidence="5" type="ORF">SAMN02745671_02259</name>
</gene>
<evidence type="ECO:0000259" key="4">
    <source>
        <dbReference type="Pfam" id="PF13477"/>
    </source>
</evidence>
<feature type="transmembrane region" description="Helical" evidence="2">
    <location>
        <begin position="499"/>
        <end position="518"/>
    </location>
</feature>
<dbReference type="RefSeq" id="WP_080326152.1">
    <property type="nucleotide sequence ID" value="NZ_FQYW01000020.1"/>
</dbReference>
<keyword evidence="1 5" id="KW-0808">Transferase</keyword>
<reference evidence="5 6" key="1">
    <citation type="submission" date="2016-11" db="EMBL/GenBank/DDBJ databases">
        <authorList>
            <person name="Jaros S."/>
            <person name="Januszkiewicz K."/>
            <person name="Wedrychowicz H."/>
        </authorList>
    </citation>
    <scope>NUCLEOTIDE SEQUENCE [LARGE SCALE GENOMIC DNA]</scope>
    <source>
        <strain evidence="5 6">DSM 3074</strain>
    </source>
</reference>
<evidence type="ECO:0000313" key="6">
    <source>
        <dbReference type="Proteomes" id="UP000191240"/>
    </source>
</evidence>
<dbReference type="Proteomes" id="UP000191240">
    <property type="component" value="Unassembled WGS sequence"/>
</dbReference>
<evidence type="ECO:0000259" key="3">
    <source>
        <dbReference type="Pfam" id="PF00534"/>
    </source>
</evidence>
<proteinExistence type="predicted"/>
<keyword evidence="2" id="KW-0472">Membrane</keyword>
<dbReference type="GO" id="GO:0016757">
    <property type="term" value="F:glycosyltransferase activity"/>
    <property type="evidence" value="ECO:0007669"/>
    <property type="project" value="InterPro"/>
</dbReference>
<protein>
    <submittedName>
        <fullName evidence="5">Glycosyltransferase involved in cell wall bisynthesis</fullName>
    </submittedName>
</protein>
<feature type="domain" description="Glycosyl transferase family 1" evidence="3">
    <location>
        <begin position="180"/>
        <end position="311"/>
    </location>
</feature>
<dbReference type="Pfam" id="PF00534">
    <property type="entry name" value="Glycos_transf_1"/>
    <property type="match status" value="1"/>
</dbReference>
<dbReference type="InterPro" id="IPR001296">
    <property type="entry name" value="Glyco_trans_1"/>
</dbReference>
<dbReference type="PANTHER" id="PTHR46401:SF2">
    <property type="entry name" value="GLYCOSYLTRANSFERASE WBBK-RELATED"/>
    <property type="match status" value="1"/>
</dbReference>
<sequence length="581" mass="66761">MSKEPYLILSDGKSAHTLKWVKELVKFYDVYVVSLNGFADELRRALGTDKCFDYMVLINVDGGNIGVLKSIGFVSKLIKSIQPAVINAHFITSYGTVACLASILAGYKGKIVLSAWGTDILVTPWKNKVYFYLTKFVLGKADLITSDAKFMSDKVKEIVNSARVMTFPFGVEKLPDMEYSDKDDTIFFSNRALEPNYNINKVVLLFSKLYQEDNNRKLVLANDGSQREELVNLVAALNLSDNVEFVGYLTKPQQAEYYKKSRWFISVPTSDSTSVSLLEAMSYGCVPIVSDLPANREWVTDGENGIIYKGEDLNLGVCDQHVAYDKNREIIKKHAIWSECIARYKSELYSGLKNEEKSFRDIFFSYQLSCKGNKEINSSFSFFELPFYRQIFMVFILIWSVVTWCMFLAYDIGLLYPVIIFGGVFLFVIVVDRREENRRKMQKLWHMRDKKRLDLMISVLEDVHICCTDKNVINSLIDEAITRQKENIILRILAKYRKFISVILTSCIGIFINAIFSGDLDANDVYSVLPICWVGAYLYWAIESILDLCLRVFSDYYDYENFIYDLRQVRLLGTMQLEDKG</sequence>
<feature type="transmembrane region" description="Helical" evidence="2">
    <location>
        <begin position="391"/>
        <end position="409"/>
    </location>
</feature>
<evidence type="ECO:0000256" key="1">
    <source>
        <dbReference type="ARBA" id="ARBA00022679"/>
    </source>
</evidence>
<dbReference type="EMBL" id="FQYW01000020">
    <property type="protein sequence ID" value="SHI96501.1"/>
    <property type="molecule type" value="Genomic_DNA"/>
</dbReference>
<dbReference type="AlphaFoldDB" id="A0A1M6FFK0"/>
<evidence type="ECO:0000313" key="5">
    <source>
        <dbReference type="EMBL" id="SHI96501.1"/>
    </source>
</evidence>
<dbReference type="Pfam" id="PF13477">
    <property type="entry name" value="Glyco_trans_4_2"/>
    <property type="match status" value="1"/>
</dbReference>
<feature type="domain" description="Glycosyltransferase subfamily 4-like N-terminal" evidence="4">
    <location>
        <begin position="7"/>
        <end position="147"/>
    </location>
</feature>
<keyword evidence="2" id="KW-0812">Transmembrane</keyword>